<evidence type="ECO:0000313" key="1">
    <source>
        <dbReference type="EMBL" id="MBB6131226.1"/>
    </source>
</evidence>
<dbReference type="EMBL" id="JACHCA010000021">
    <property type="protein sequence ID" value="MBB6131226.1"/>
    <property type="molecule type" value="Genomic_DNA"/>
</dbReference>
<accession>A0A841JNP3</accession>
<dbReference type="Proteomes" id="UP000548326">
    <property type="component" value="Unassembled WGS sequence"/>
</dbReference>
<gene>
    <name evidence="1" type="ORF">HDF22_005377</name>
</gene>
<proteinExistence type="predicted"/>
<name>A0A841JNP3_9SPHI</name>
<protein>
    <submittedName>
        <fullName evidence="1">Uncharacterized protein</fullName>
    </submittedName>
</protein>
<comment type="caution">
    <text evidence="1">The sequence shown here is derived from an EMBL/GenBank/DDBJ whole genome shotgun (WGS) entry which is preliminary data.</text>
</comment>
<dbReference type="AlphaFoldDB" id="A0A841JNP3"/>
<reference evidence="1 2" key="1">
    <citation type="submission" date="2020-08" db="EMBL/GenBank/DDBJ databases">
        <title>Genomic Encyclopedia of Type Strains, Phase IV (KMG-V): Genome sequencing to study the core and pangenomes of soil and plant-associated prokaryotes.</title>
        <authorList>
            <person name="Whitman W."/>
        </authorList>
    </citation>
    <scope>NUCLEOTIDE SEQUENCE [LARGE SCALE GENOMIC DNA]</scope>
    <source>
        <strain evidence="1 2">MP601</strain>
    </source>
</reference>
<sequence>MRTSLNKIAQTETYLLKRSNPASSLLFEAKMLLDQDLQTHVSAQQQVYTLVQQYGRKQVKAEIEAVHQQLFNQPGHLSFRQKIARIFLK</sequence>
<dbReference type="RefSeq" id="WP_183589784.1">
    <property type="nucleotide sequence ID" value="NZ_JACHCA010000021.1"/>
</dbReference>
<organism evidence="1 2">
    <name type="scientific">Mucilaginibacter lappiensis</name>
    <dbReference type="NCBI Taxonomy" id="354630"/>
    <lineage>
        <taxon>Bacteria</taxon>
        <taxon>Pseudomonadati</taxon>
        <taxon>Bacteroidota</taxon>
        <taxon>Sphingobacteriia</taxon>
        <taxon>Sphingobacteriales</taxon>
        <taxon>Sphingobacteriaceae</taxon>
        <taxon>Mucilaginibacter</taxon>
    </lineage>
</organism>
<evidence type="ECO:0000313" key="2">
    <source>
        <dbReference type="Proteomes" id="UP000548326"/>
    </source>
</evidence>